<name>A0A0W8FCJ0_9ZZZZ</name>
<dbReference type="EMBL" id="LNQE01001372">
    <property type="protein sequence ID" value="KUG18608.1"/>
    <property type="molecule type" value="Genomic_DNA"/>
</dbReference>
<dbReference type="InterPro" id="IPR042206">
    <property type="entry name" value="CRISPR-assoc_Cas1_C"/>
</dbReference>
<evidence type="ECO:0000256" key="9">
    <source>
        <dbReference type="ARBA" id="ARBA00023014"/>
    </source>
</evidence>
<dbReference type="Gene3D" id="3.100.10.20">
    <property type="entry name" value="CRISPR-associated endonuclease Cas1, N-terminal domain"/>
    <property type="match status" value="1"/>
</dbReference>
<organism evidence="15">
    <name type="scientific">hydrocarbon metagenome</name>
    <dbReference type="NCBI Taxonomy" id="938273"/>
    <lineage>
        <taxon>unclassified sequences</taxon>
        <taxon>metagenomes</taxon>
        <taxon>ecological metagenomes</taxon>
    </lineage>
</organism>
<dbReference type="GO" id="GO:0004527">
    <property type="term" value="F:exonuclease activity"/>
    <property type="evidence" value="ECO:0007669"/>
    <property type="project" value="UniProtKB-KW"/>
</dbReference>
<dbReference type="InterPro" id="IPR042211">
    <property type="entry name" value="CRISPR-assoc_Cas1_N"/>
</dbReference>
<evidence type="ECO:0000256" key="13">
    <source>
        <dbReference type="ARBA" id="ARBA00033996"/>
    </source>
</evidence>
<accession>A0A0W8FCJ0</accession>
<dbReference type="NCBIfam" id="TIGR00287">
    <property type="entry name" value="cas1"/>
    <property type="match status" value="1"/>
</dbReference>
<dbReference type="AlphaFoldDB" id="A0A0W8FCJ0"/>
<dbReference type="GO" id="GO:0051536">
    <property type="term" value="F:iron-sulfur cluster binding"/>
    <property type="evidence" value="ECO:0007669"/>
    <property type="project" value="UniProtKB-KW"/>
</dbReference>
<keyword evidence="2" id="KW-0540">Nuclease</keyword>
<keyword evidence="6 15" id="KW-0269">Exonuclease</keyword>
<dbReference type="GO" id="GO:0051607">
    <property type="term" value="P:defense response to virus"/>
    <property type="evidence" value="ECO:0007669"/>
    <property type="project" value="UniProtKB-KW"/>
</dbReference>
<evidence type="ECO:0000256" key="3">
    <source>
        <dbReference type="ARBA" id="ARBA00022723"/>
    </source>
</evidence>
<keyword evidence="8" id="KW-0408">Iron</keyword>
<keyword evidence="12" id="KW-0464">Manganese</keyword>
<evidence type="ECO:0000259" key="14">
    <source>
        <dbReference type="Pfam" id="PF01930"/>
    </source>
</evidence>
<evidence type="ECO:0000313" key="15">
    <source>
        <dbReference type="EMBL" id="KUG18608.1"/>
    </source>
</evidence>
<evidence type="ECO:0000256" key="8">
    <source>
        <dbReference type="ARBA" id="ARBA00023004"/>
    </source>
</evidence>
<keyword evidence="3" id="KW-0479">Metal-binding</keyword>
<proteinExistence type="inferred from homology"/>
<dbReference type="NCBIfam" id="TIGR00372">
    <property type="entry name" value="cas4"/>
    <property type="match status" value="1"/>
</dbReference>
<reference evidence="15" key="1">
    <citation type="journal article" date="2015" name="Proc. Natl. Acad. Sci. U.S.A.">
        <title>Networks of energetic and metabolic interactions define dynamics in microbial communities.</title>
        <authorList>
            <person name="Embree M."/>
            <person name="Liu J.K."/>
            <person name="Al-Bassam M.M."/>
            <person name="Zengler K."/>
        </authorList>
    </citation>
    <scope>NUCLEOTIDE SEQUENCE</scope>
</reference>
<dbReference type="Gene3D" id="3.90.320.10">
    <property type="match status" value="1"/>
</dbReference>
<evidence type="ECO:0000256" key="7">
    <source>
        <dbReference type="ARBA" id="ARBA00022842"/>
    </source>
</evidence>
<dbReference type="EC" id="3.1.12.1" evidence="1"/>
<feature type="domain" description="DUF83" evidence="14">
    <location>
        <begin position="15"/>
        <end position="195"/>
    </location>
</feature>
<evidence type="ECO:0000256" key="6">
    <source>
        <dbReference type="ARBA" id="ARBA00022839"/>
    </source>
</evidence>
<keyword evidence="5" id="KW-0378">Hydrolase</keyword>
<dbReference type="InterPro" id="IPR002729">
    <property type="entry name" value="CRISPR-assoc_Cas1"/>
</dbReference>
<dbReference type="InterPro" id="IPR013343">
    <property type="entry name" value="CRISPR-assoc_prot_Cas4"/>
</dbReference>
<keyword evidence="9" id="KW-0411">Iron-sulfur</keyword>
<dbReference type="GO" id="GO:0043571">
    <property type="term" value="P:maintenance of CRISPR repeat elements"/>
    <property type="evidence" value="ECO:0007669"/>
    <property type="project" value="InterPro"/>
</dbReference>
<evidence type="ECO:0000256" key="1">
    <source>
        <dbReference type="ARBA" id="ARBA00012768"/>
    </source>
</evidence>
<dbReference type="GO" id="GO:0003677">
    <property type="term" value="F:DNA binding"/>
    <property type="evidence" value="ECO:0007669"/>
    <property type="project" value="UniProtKB-KW"/>
</dbReference>
<dbReference type="Gene3D" id="1.20.120.920">
    <property type="entry name" value="CRISPR-associated endonuclease Cas1, C-terminal domain"/>
    <property type="match status" value="1"/>
</dbReference>
<evidence type="ECO:0000256" key="5">
    <source>
        <dbReference type="ARBA" id="ARBA00022801"/>
    </source>
</evidence>
<dbReference type="InterPro" id="IPR022765">
    <property type="entry name" value="Dna2/Cas4_DUF83"/>
</dbReference>
<protein>
    <recommendedName>
        <fullName evidence="1">5' to 3' exodeoxyribonuclease (nucleoside 3'-phosphate-forming)</fullName>
        <ecNumber evidence="1">3.1.12.1</ecNumber>
    </recommendedName>
</protein>
<dbReference type="Pfam" id="PF01867">
    <property type="entry name" value="Cas_Cas1"/>
    <property type="match status" value="1"/>
</dbReference>
<dbReference type="GO" id="GO:0046872">
    <property type="term" value="F:metal ion binding"/>
    <property type="evidence" value="ECO:0007669"/>
    <property type="project" value="UniProtKB-KW"/>
</dbReference>
<dbReference type="GO" id="GO:0004519">
    <property type="term" value="F:endonuclease activity"/>
    <property type="evidence" value="ECO:0007669"/>
    <property type="project" value="UniProtKB-KW"/>
</dbReference>
<dbReference type="CDD" id="cd09634">
    <property type="entry name" value="Cas1_I-II-III"/>
    <property type="match status" value="1"/>
</dbReference>
<keyword evidence="4" id="KW-0255">Endonuclease</keyword>
<gene>
    <name evidence="15" type="ORF">ASZ90_011680</name>
</gene>
<evidence type="ECO:0000256" key="10">
    <source>
        <dbReference type="ARBA" id="ARBA00023118"/>
    </source>
</evidence>
<keyword evidence="10" id="KW-0051">Antiviral defense</keyword>
<dbReference type="InterPro" id="IPR011604">
    <property type="entry name" value="PDDEXK-like_dom_sf"/>
</dbReference>
<comment type="caution">
    <text evidence="15">The sequence shown here is derived from an EMBL/GenBank/DDBJ whole genome shotgun (WGS) entry which is preliminary data.</text>
</comment>
<keyword evidence="7" id="KW-0460">Magnesium</keyword>
<comment type="catalytic activity">
    <reaction evidence="13">
        <text>exonucleolytic cleavage in the 5'- to 3'-direction to yield nucleoside 3'-phosphates.</text>
        <dbReference type="EC" id="3.1.12.1"/>
    </reaction>
</comment>
<evidence type="ECO:0000256" key="11">
    <source>
        <dbReference type="ARBA" id="ARBA00023125"/>
    </source>
</evidence>
<sequence>MEPFESTVPDLIPASMLAAYAYCPRLSYIQWVQGEFIDSAETVEGRHLHRWIDAQEDAIPEDFKPFHARSVSLSAPQAGLCCRIDLLEGDGNEVTPVEYKRGEGHIDPQGIFEPHLIQLAAQCLALRENGFSCQEGVVYYIRSNRRVAVKFDMDLLDRAREMLAALRRMADEGEMPPPLHSSSRCDRCSLAGICMPDEVTALQEMEAEAEAIKGAETGSEKRPAESVRRLLSPLDNSMPIFVVGQGHIVRKRGERLEIWNREEKVSEARIREVSKVCLYGGVEITTPAMMELMQRNIPVLHFSHGGWYYGICQGMSHKNVSLRIKQFEWARDSVRSLHIASSLVSGKIENCRTLVHRNYPDVPAETLESLEKLANEAQKASNMQSLLGLEGAAAQAYFGLFGSMLKIPHEFSFESRSRRPPKDPVNSVLSYLYSILAKELFAVVLAVGFDPYLGFYHQPRYGRPALALDMMEEFRPLIADSTAITLFNNRELDNSDFIKTGIGISMTVEAKKKVLTGYERRMQTEIEHPIFGYRISYRRVLDVQARLLSRVLAGELKRYPAFVTR</sequence>
<keyword evidence="11" id="KW-0238">DNA-binding</keyword>
<dbReference type="Pfam" id="PF01930">
    <property type="entry name" value="Cas_Cas4"/>
    <property type="match status" value="1"/>
</dbReference>
<evidence type="ECO:0000256" key="2">
    <source>
        <dbReference type="ARBA" id="ARBA00022722"/>
    </source>
</evidence>
<dbReference type="InterPro" id="IPR050646">
    <property type="entry name" value="Cas1"/>
</dbReference>
<evidence type="ECO:0000256" key="4">
    <source>
        <dbReference type="ARBA" id="ARBA00022759"/>
    </source>
</evidence>
<dbReference type="PANTHER" id="PTHR34353">
    <property type="entry name" value="CRISPR-ASSOCIATED ENDONUCLEASE CAS1 1"/>
    <property type="match status" value="1"/>
</dbReference>
<dbReference type="HAMAP" id="MF_01470">
    <property type="entry name" value="Cas1"/>
    <property type="match status" value="1"/>
</dbReference>
<evidence type="ECO:0000256" key="12">
    <source>
        <dbReference type="ARBA" id="ARBA00023211"/>
    </source>
</evidence>
<dbReference type="PANTHER" id="PTHR34353:SF2">
    <property type="entry name" value="CRISPR-ASSOCIATED ENDONUCLEASE CAS1 1"/>
    <property type="match status" value="1"/>
</dbReference>